<dbReference type="EMBL" id="VOIH02000002">
    <property type="protein sequence ID" value="KAF3452976.1"/>
    <property type="molecule type" value="Genomic_DNA"/>
</dbReference>
<dbReference type="AlphaFoldDB" id="A0A8K0MNP0"/>
<dbReference type="Gene3D" id="3.60.21.10">
    <property type="match status" value="1"/>
</dbReference>
<dbReference type="PANTHER" id="PTHR32254:SF5">
    <property type="entry name" value="CALCINEURIN-LIKE METALLO-PHOSPHOESTERASE SUPERFAMILY PROTEIN"/>
    <property type="match status" value="1"/>
</dbReference>
<organism evidence="1 2">
    <name type="scientific">Rhamnella rubrinervis</name>
    <dbReference type="NCBI Taxonomy" id="2594499"/>
    <lineage>
        <taxon>Eukaryota</taxon>
        <taxon>Viridiplantae</taxon>
        <taxon>Streptophyta</taxon>
        <taxon>Embryophyta</taxon>
        <taxon>Tracheophyta</taxon>
        <taxon>Spermatophyta</taxon>
        <taxon>Magnoliopsida</taxon>
        <taxon>eudicotyledons</taxon>
        <taxon>Gunneridae</taxon>
        <taxon>Pentapetalae</taxon>
        <taxon>rosids</taxon>
        <taxon>fabids</taxon>
        <taxon>Rosales</taxon>
        <taxon>Rhamnaceae</taxon>
        <taxon>rhamnoid group</taxon>
        <taxon>Rhamneae</taxon>
        <taxon>Rhamnella</taxon>
    </lineage>
</organism>
<dbReference type="OrthoDB" id="411211at2759"/>
<reference evidence="1" key="1">
    <citation type="submission" date="2020-03" db="EMBL/GenBank/DDBJ databases">
        <title>A high-quality chromosome-level genome assembly of a woody plant with both climbing and erect habits, Rhamnella rubrinervis.</title>
        <authorList>
            <person name="Lu Z."/>
            <person name="Yang Y."/>
            <person name="Zhu X."/>
            <person name="Sun Y."/>
        </authorList>
    </citation>
    <scope>NUCLEOTIDE SEQUENCE</scope>
    <source>
        <strain evidence="1">BYM</strain>
        <tissue evidence="1">Leaf</tissue>
    </source>
</reference>
<gene>
    <name evidence="1" type="ORF">FNV43_RR03409</name>
</gene>
<dbReference type="PANTHER" id="PTHR32254">
    <property type="entry name" value="EXPRESSED PROTEIN"/>
    <property type="match status" value="1"/>
</dbReference>
<dbReference type="SUPFAM" id="SSF56300">
    <property type="entry name" value="Metallo-dependent phosphatases"/>
    <property type="match status" value="1"/>
</dbReference>
<accession>A0A8K0MNP0</accession>
<evidence type="ECO:0000313" key="2">
    <source>
        <dbReference type="Proteomes" id="UP000796880"/>
    </source>
</evidence>
<proteinExistence type="predicted"/>
<dbReference type="InterPro" id="IPR029052">
    <property type="entry name" value="Metallo-depent_PP-like"/>
</dbReference>
<dbReference type="Proteomes" id="UP000796880">
    <property type="component" value="Unassembled WGS sequence"/>
</dbReference>
<name>A0A8K0MNP0_9ROSA</name>
<protein>
    <submittedName>
        <fullName evidence="1">Uncharacterized protein</fullName>
    </submittedName>
</protein>
<keyword evidence="2" id="KW-1185">Reference proteome</keyword>
<comment type="caution">
    <text evidence="1">The sequence shown here is derived from an EMBL/GenBank/DDBJ whole genome shotgun (WGS) entry which is preliminary data.</text>
</comment>
<evidence type="ECO:0000313" key="1">
    <source>
        <dbReference type="EMBL" id="KAF3452976.1"/>
    </source>
</evidence>
<sequence length="318" mass="35818">MPCDPPTKDSAIGRHHHALRAWISDLSVKELATGGVSEIYICLLEWRNHLGFVLWLYSVRGGFRPSNQQTHLLKQMEKVARTYKARFVVSISELGEDDPLMQNATQQFSSLKVPWYTTKVSKGHEEGYFLKQVNIPYGKTLDIIGVNTGLLQDFVCSESMGETGNDQLYWLTRTLEATSSNWRIVVGFHPLVVCEETDEKVEAKRVLETLQDAFLKFEVNAYLSGQGCTCHVHQGSIAYTGNPGPIEKGPYLEFSNGRSVFRRELVNGFLLHRVSSLEIVSISFFLKLITDFVYCNFVSSTGVVVHTTVLQQKGKEAM</sequence>